<reference evidence="1" key="2">
    <citation type="journal article" date="2023" name="Commun. Biol.">
        <title>Intrasexual cuticular hydrocarbon dimorphism in a wasp sheds light on hydrocarbon biosynthesis genes in Hymenoptera.</title>
        <authorList>
            <person name="Moris V.C."/>
            <person name="Podsiadlowski L."/>
            <person name="Martin S."/>
            <person name="Oeyen J.P."/>
            <person name="Donath A."/>
            <person name="Petersen M."/>
            <person name="Wilbrandt J."/>
            <person name="Misof B."/>
            <person name="Liedtke D."/>
            <person name="Thamm M."/>
            <person name="Scheiner R."/>
            <person name="Schmitt T."/>
            <person name="Niehuis O."/>
        </authorList>
    </citation>
    <scope>NUCLEOTIDE SEQUENCE</scope>
    <source>
        <strain evidence="1">GBR_01_08_01A</strain>
    </source>
</reference>
<proteinExistence type="predicted"/>
<evidence type="ECO:0008006" key="3">
    <source>
        <dbReference type="Google" id="ProtNLM"/>
    </source>
</evidence>
<dbReference type="AlphaFoldDB" id="A0AAD9VL35"/>
<reference evidence="1" key="1">
    <citation type="submission" date="2021-08" db="EMBL/GenBank/DDBJ databases">
        <authorList>
            <person name="Misof B."/>
            <person name="Oliver O."/>
            <person name="Podsiadlowski L."/>
            <person name="Donath A."/>
            <person name="Peters R."/>
            <person name="Mayer C."/>
            <person name="Rust J."/>
            <person name="Gunkel S."/>
            <person name="Lesny P."/>
            <person name="Martin S."/>
            <person name="Oeyen J.P."/>
            <person name="Petersen M."/>
            <person name="Panagiotis P."/>
            <person name="Wilbrandt J."/>
            <person name="Tanja T."/>
        </authorList>
    </citation>
    <scope>NUCLEOTIDE SEQUENCE</scope>
    <source>
        <strain evidence="1">GBR_01_08_01A</strain>
        <tissue evidence="1">Thorax + abdomen</tissue>
    </source>
</reference>
<dbReference type="EMBL" id="JAIFRP010000178">
    <property type="protein sequence ID" value="KAK2578746.1"/>
    <property type="molecule type" value="Genomic_DNA"/>
</dbReference>
<protein>
    <recommendedName>
        <fullName evidence="3">Retrotransposon gag domain-containing protein</fullName>
    </recommendedName>
</protein>
<keyword evidence="2" id="KW-1185">Reference proteome</keyword>
<name>A0AAD9VL35_9HYME</name>
<organism evidence="1 2">
    <name type="scientific">Odynerus spinipes</name>
    <dbReference type="NCBI Taxonomy" id="1348599"/>
    <lineage>
        <taxon>Eukaryota</taxon>
        <taxon>Metazoa</taxon>
        <taxon>Ecdysozoa</taxon>
        <taxon>Arthropoda</taxon>
        <taxon>Hexapoda</taxon>
        <taxon>Insecta</taxon>
        <taxon>Pterygota</taxon>
        <taxon>Neoptera</taxon>
        <taxon>Endopterygota</taxon>
        <taxon>Hymenoptera</taxon>
        <taxon>Apocrita</taxon>
        <taxon>Aculeata</taxon>
        <taxon>Vespoidea</taxon>
        <taxon>Vespidae</taxon>
        <taxon>Eumeninae</taxon>
        <taxon>Odynerus</taxon>
    </lineage>
</organism>
<evidence type="ECO:0000313" key="1">
    <source>
        <dbReference type="EMBL" id="KAK2578746.1"/>
    </source>
</evidence>
<dbReference type="Proteomes" id="UP001258017">
    <property type="component" value="Unassembled WGS sequence"/>
</dbReference>
<comment type="caution">
    <text evidence="1">The sequence shown here is derived from an EMBL/GenBank/DDBJ whole genome shotgun (WGS) entry which is preliminary data.</text>
</comment>
<evidence type="ECO:0000313" key="2">
    <source>
        <dbReference type="Proteomes" id="UP001258017"/>
    </source>
</evidence>
<gene>
    <name evidence="1" type="ORF">KPH14_012272</name>
</gene>
<accession>A0AAD9VL35</accession>
<sequence>MTQLAEVLTEFMNTRPRQLNHGHYLNEKFLPEFDPATKIISASDWINKINDCGRVYEWDDKVKLYLSGCRLRGNAKLWYDGLARTFPDWEGFSLELMKQFPGEESFGRLFNEVAEYKSKPDQDLQEYCFVKLQKINKLKLDIPENQKVDLITYGIHDENVRTTLLTAKLSTIAQLNQRLSIFRVNTKPQGPFKVRAILPNDRYEIEDLRDMKKTPGQRTVVAVDQLSPWIIFDGAAQSD</sequence>